<protein>
    <submittedName>
        <fullName evidence="1">Uncharacterized protein</fullName>
    </submittedName>
</protein>
<dbReference type="Proteomes" id="UP000034683">
    <property type="component" value="Unassembled WGS sequence"/>
</dbReference>
<gene>
    <name evidence="1" type="ORF">UR92_C0005G0008</name>
</gene>
<name>A0A0G0DI34_9BACT</name>
<sequence length="142" mass="16597">MDENKTVEERQEKDKHFLVEALKEMPIVQIACKRAGVSRATYYRWRKEDKNFLRQSEDAMAQGFEFINDMSESQIVTLIKEKKLQAMVIWLKHHHPRYGSKVRSYSPVTQREDLTPEENSILLEALKLASGGIIEEESNDNK</sequence>
<reference evidence="1 2" key="1">
    <citation type="journal article" date="2015" name="Nature">
        <title>rRNA introns, odd ribosomes, and small enigmatic genomes across a large radiation of phyla.</title>
        <authorList>
            <person name="Brown C.T."/>
            <person name="Hug L.A."/>
            <person name="Thomas B.C."/>
            <person name="Sharon I."/>
            <person name="Castelle C.J."/>
            <person name="Singh A."/>
            <person name="Wilkins M.J."/>
            <person name="Williams K.H."/>
            <person name="Banfield J.F."/>
        </authorList>
    </citation>
    <scope>NUCLEOTIDE SEQUENCE [LARGE SCALE GENOMIC DNA]</scope>
</reference>
<comment type="caution">
    <text evidence="1">The sequence shown here is derived from an EMBL/GenBank/DDBJ whole genome shotgun (WGS) entry which is preliminary data.</text>
</comment>
<dbReference type="AlphaFoldDB" id="A0A0G0DI34"/>
<accession>A0A0G0DI34</accession>
<dbReference type="Gene3D" id="1.10.10.60">
    <property type="entry name" value="Homeodomain-like"/>
    <property type="match status" value="1"/>
</dbReference>
<proteinExistence type="predicted"/>
<evidence type="ECO:0000313" key="2">
    <source>
        <dbReference type="Proteomes" id="UP000034683"/>
    </source>
</evidence>
<evidence type="ECO:0000313" key="1">
    <source>
        <dbReference type="EMBL" id="KKP88421.1"/>
    </source>
</evidence>
<organism evidence="1 2">
    <name type="scientific">Candidatus Nomurabacteria bacterium GW2011_GWA2_35_80</name>
    <dbReference type="NCBI Taxonomy" id="1618733"/>
    <lineage>
        <taxon>Bacteria</taxon>
        <taxon>Candidatus Nomuraibacteriota</taxon>
    </lineage>
</organism>
<dbReference type="EMBL" id="LBRA01000005">
    <property type="protein sequence ID" value="KKP88421.1"/>
    <property type="molecule type" value="Genomic_DNA"/>
</dbReference>